<gene>
    <name evidence="2" type="ORF">NITUZ_140110</name>
</gene>
<accession>V6AR54</accession>
<proteinExistence type="predicted"/>
<dbReference type="InterPro" id="IPR050287">
    <property type="entry name" value="MTA/SAH_deaminase"/>
</dbReference>
<organism evidence="2 3">
    <name type="scientific">Candidatus Nitrosotenuis uzonensis</name>
    <dbReference type="NCBI Taxonomy" id="1407055"/>
    <lineage>
        <taxon>Archaea</taxon>
        <taxon>Nitrososphaerota</taxon>
        <taxon>Candidatus Nitrosotenuis</taxon>
    </lineage>
</organism>
<evidence type="ECO:0000259" key="1">
    <source>
        <dbReference type="Pfam" id="PF01979"/>
    </source>
</evidence>
<dbReference type="NCBIfam" id="NF005552">
    <property type="entry name" value="PRK07213.1"/>
    <property type="match status" value="1"/>
</dbReference>
<comment type="caution">
    <text evidence="2">The sequence shown here is derived from an EMBL/GenBank/DDBJ whole genome shotgun (WGS) entry which is preliminary data.</text>
</comment>
<dbReference type="RefSeq" id="WP_048194392.1">
    <property type="nucleotide sequence ID" value="NZ_CBTY010000006.1"/>
</dbReference>
<protein>
    <submittedName>
        <fullName evidence="2">Amidohydrolase</fullName>
    </submittedName>
</protein>
<dbReference type="OrthoDB" id="42910at2157"/>
<dbReference type="Pfam" id="PF01979">
    <property type="entry name" value="Amidohydro_1"/>
    <property type="match status" value="1"/>
</dbReference>
<name>V6AR54_9ARCH</name>
<dbReference type="Proteomes" id="UP000018159">
    <property type="component" value="Unassembled WGS sequence"/>
</dbReference>
<dbReference type="PANTHER" id="PTHR43794:SF5">
    <property type="entry name" value="CHLOROHYDROLASE FAMILY PROTEIN"/>
    <property type="match status" value="1"/>
</dbReference>
<reference evidence="2 3" key="1">
    <citation type="journal article" date="2013" name="PLoS ONE">
        <title>Enrichment and Genome Sequence of the Group I.1a Ammonia-Oxidizing Archaeon ?Ca. Nitrosotenuis uzonensis? Representing a Clade Globally.</title>
        <authorList>
            <person name="Lebedeva E.V."/>
            <person name="Hatzenpichler R."/>
            <person name="Pelletier E."/>
            <person name="Schuster N."/>
            <person name="Hauzmayer S."/>
            <person name="Bulaev A."/>
            <person name="Grigor'eva N.V."/>
            <person name="Galushko A."/>
            <person name="Schmid M."/>
            <person name="Palatinszky M."/>
            <person name="Le Paslier D."/>
            <person name="Daims H."/>
            <person name="Wagner M."/>
        </authorList>
    </citation>
    <scope>NUCLEOTIDE SEQUENCE [LARGE SCALE GENOMIC DNA]</scope>
    <source>
        <strain evidence="2 3">N4</strain>
    </source>
</reference>
<feature type="domain" description="Amidohydrolase-related" evidence="1">
    <location>
        <begin position="49"/>
        <end position="389"/>
    </location>
</feature>
<sequence length="393" mass="42996">MLLKNISILYGKDLKYVPSASIQITNQKFGKMTSSVSGGKAVDCEGLLLVPGFVNMHTHIGDSIAKDAVLSGTVDSKIHPIFGAKQRILKNSMPEHLASFMKNTCYSMLKKGITTFVDFREGGLEGVHLIKKALSTMPIRSVVLGRLEYYQDKDQIRKNTPLRTNDKKTLTKILRHCDGLGVSGANENSDSVLQYYSKTGKIRAIHSSETTQSVRVSKMVTGRSETERALAIKPHFLVHMTFASNSDLALAAKKTRGIVICPRANAALAEGIPDFMKMRNAGCTVAIGTDNVMVNSPDMLKEMDYLWKVTMGTHRTGVDPKEILKMATVNGGIILGKKIGSVEEGYLADGFFIDKHAVDLEPIHNPHASLVHRVTEHAIRAVMIGGQIVHGKI</sequence>
<dbReference type="Gene3D" id="3.20.20.140">
    <property type="entry name" value="Metal-dependent hydrolases"/>
    <property type="match status" value="1"/>
</dbReference>
<dbReference type="EMBL" id="CBTY010000006">
    <property type="protein sequence ID" value="CDI05035.1"/>
    <property type="molecule type" value="Genomic_DNA"/>
</dbReference>
<dbReference type="GO" id="GO:0016810">
    <property type="term" value="F:hydrolase activity, acting on carbon-nitrogen (but not peptide) bonds"/>
    <property type="evidence" value="ECO:0007669"/>
    <property type="project" value="InterPro"/>
</dbReference>
<dbReference type="STRING" id="1407055.NITUZ_140110"/>
<evidence type="ECO:0000313" key="3">
    <source>
        <dbReference type="Proteomes" id="UP000018159"/>
    </source>
</evidence>
<keyword evidence="3" id="KW-1185">Reference proteome</keyword>
<dbReference type="SUPFAM" id="SSF51556">
    <property type="entry name" value="Metallo-dependent hydrolases"/>
    <property type="match status" value="1"/>
</dbReference>
<dbReference type="InterPro" id="IPR032466">
    <property type="entry name" value="Metal_Hydrolase"/>
</dbReference>
<dbReference type="InterPro" id="IPR006680">
    <property type="entry name" value="Amidohydro-rel"/>
</dbReference>
<dbReference type="AlphaFoldDB" id="V6AR54"/>
<dbReference type="InterPro" id="IPR011059">
    <property type="entry name" value="Metal-dep_hydrolase_composite"/>
</dbReference>
<evidence type="ECO:0000313" key="2">
    <source>
        <dbReference type="EMBL" id="CDI05035.1"/>
    </source>
</evidence>
<dbReference type="SUPFAM" id="SSF51338">
    <property type="entry name" value="Composite domain of metallo-dependent hydrolases"/>
    <property type="match status" value="1"/>
</dbReference>
<dbReference type="PANTHER" id="PTHR43794">
    <property type="entry name" value="AMINOHYDROLASE SSNA-RELATED"/>
    <property type="match status" value="1"/>
</dbReference>
<dbReference type="Gene3D" id="2.30.40.10">
    <property type="entry name" value="Urease, subunit C, domain 1"/>
    <property type="match status" value="1"/>
</dbReference>